<dbReference type="PANTHER" id="PTHR21277:SF44">
    <property type="entry name" value="TRANSCRIPTIONAL REGULATOR OF RNA POLII, SAGA, SUBUNIT"/>
    <property type="match status" value="1"/>
</dbReference>
<dbReference type="STRING" id="79200.A0A175YDX9"/>
<keyword evidence="3" id="KW-1185">Reference proteome</keyword>
<dbReference type="GO" id="GO:0006357">
    <property type="term" value="P:regulation of transcription by RNA polymerase II"/>
    <property type="evidence" value="ECO:0007669"/>
    <property type="project" value="TreeGrafter"/>
</dbReference>
<evidence type="ECO:0000313" key="1">
    <source>
        <dbReference type="EMBL" id="KZM81500.1"/>
    </source>
</evidence>
<gene>
    <name evidence="1" type="ORF">DCAR_029113</name>
    <name evidence="2" type="ORF">DCAR_0933463</name>
</gene>
<dbReference type="PANTHER" id="PTHR21277">
    <property type="entry name" value="TRANSCRIPTIONAL ADAPTER 1"/>
    <property type="match status" value="1"/>
</dbReference>
<dbReference type="EMBL" id="CP093351">
    <property type="protein sequence ID" value="WOH13950.1"/>
    <property type="molecule type" value="Genomic_DNA"/>
</dbReference>
<evidence type="ECO:0008006" key="4">
    <source>
        <dbReference type="Google" id="ProtNLM"/>
    </source>
</evidence>
<reference evidence="2" key="2">
    <citation type="submission" date="2022-03" db="EMBL/GenBank/DDBJ databases">
        <title>Draft title - Genomic analysis of global carrot germplasm unveils the trajectory of domestication and the origin of high carotenoid orange carrot.</title>
        <authorList>
            <person name="Iorizzo M."/>
            <person name="Ellison S."/>
            <person name="Senalik D."/>
            <person name="Macko-Podgorni A."/>
            <person name="Grzebelus D."/>
            <person name="Bostan H."/>
            <person name="Rolling W."/>
            <person name="Curaba J."/>
            <person name="Simon P."/>
        </authorList>
    </citation>
    <scope>NUCLEOTIDE SEQUENCE</scope>
    <source>
        <tissue evidence="2">Leaf</tissue>
    </source>
</reference>
<dbReference type="KEGG" id="dcr:108200330"/>
<reference evidence="1" key="1">
    <citation type="journal article" date="2016" name="Nat. Genet.">
        <title>A high-quality carrot genome assembly provides new insights into carotenoid accumulation and asterid genome evolution.</title>
        <authorList>
            <person name="Iorizzo M."/>
            <person name="Ellison S."/>
            <person name="Senalik D."/>
            <person name="Zeng P."/>
            <person name="Satapoomin P."/>
            <person name="Huang J."/>
            <person name="Bowman M."/>
            <person name="Iovene M."/>
            <person name="Sanseverino W."/>
            <person name="Cavagnaro P."/>
            <person name="Yildiz M."/>
            <person name="Macko-Podgorni A."/>
            <person name="Moranska E."/>
            <person name="Grzebelus E."/>
            <person name="Grzebelus D."/>
            <person name="Ashrafi H."/>
            <person name="Zheng Z."/>
            <person name="Cheng S."/>
            <person name="Spooner D."/>
            <person name="Van Deynze A."/>
            <person name="Simon P."/>
        </authorList>
    </citation>
    <scope>NUCLEOTIDE SEQUENCE [LARGE SCALE GENOMIC DNA]</scope>
    <source>
        <tissue evidence="1">Leaf</tissue>
    </source>
</reference>
<dbReference type="Gramene" id="KZM81500">
    <property type="protein sequence ID" value="KZM81500"/>
    <property type="gene ID" value="DCAR_029113"/>
</dbReference>
<dbReference type="Pfam" id="PF12767">
    <property type="entry name" value="SAGA-Tad1"/>
    <property type="match status" value="2"/>
</dbReference>
<evidence type="ECO:0000313" key="3">
    <source>
        <dbReference type="Proteomes" id="UP000077755"/>
    </source>
</evidence>
<dbReference type="Proteomes" id="UP000077755">
    <property type="component" value="Chromosome 9"/>
</dbReference>
<dbReference type="AlphaFoldDB" id="A0A175YDX9"/>
<dbReference type="EMBL" id="LNRQ01000009">
    <property type="protein sequence ID" value="KZM81500.1"/>
    <property type="molecule type" value="Genomic_DNA"/>
</dbReference>
<dbReference type="GO" id="GO:0003713">
    <property type="term" value="F:transcription coactivator activity"/>
    <property type="evidence" value="ECO:0007669"/>
    <property type="project" value="TreeGrafter"/>
</dbReference>
<evidence type="ECO:0000313" key="2">
    <source>
        <dbReference type="EMBL" id="WOH13950.1"/>
    </source>
</evidence>
<sequence>MAANQKSTPVCMVELKALIYQKIGSHRAVDYFELLKSFLSLRLNKTEFDKYCTRIIGRDNIYLHNQLIRTILGSCYARNYPTLRTKNVAVAASPIAKVSSGLPVHSRFLANRERKFCDPSLLGPLGKNTELPSLGSRPPVEIVLGEDGNSLFCQKTRGLPDARSLMNILEQKLNMKGLNISVEGTNVLNNGLDCYLKKLIEPCIGLAGSRCMKERPQHITGQRVTALSGILPASGIFLPEPSHTIYATLSDFGAVMESNPRILGGNWNALREKIMLEHLKR</sequence>
<proteinExistence type="predicted"/>
<accession>A0A175YDX9</accession>
<dbReference type="GO" id="GO:0000124">
    <property type="term" value="C:SAGA complex"/>
    <property type="evidence" value="ECO:0007669"/>
    <property type="project" value="TreeGrafter"/>
</dbReference>
<organism evidence="1">
    <name type="scientific">Daucus carota subsp. sativus</name>
    <name type="common">Carrot</name>
    <dbReference type="NCBI Taxonomy" id="79200"/>
    <lineage>
        <taxon>Eukaryota</taxon>
        <taxon>Viridiplantae</taxon>
        <taxon>Streptophyta</taxon>
        <taxon>Embryophyta</taxon>
        <taxon>Tracheophyta</taxon>
        <taxon>Spermatophyta</taxon>
        <taxon>Magnoliopsida</taxon>
        <taxon>eudicotyledons</taxon>
        <taxon>Gunneridae</taxon>
        <taxon>Pentapetalae</taxon>
        <taxon>asterids</taxon>
        <taxon>campanulids</taxon>
        <taxon>Apiales</taxon>
        <taxon>Apiaceae</taxon>
        <taxon>Apioideae</taxon>
        <taxon>Scandiceae</taxon>
        <taxon>Daucinae</taxon>
        <taxon>Daucus</taxon>
        <taxon>Daucus sect. Daucus</taxon>
    </lineage>
</organism>
<name>A0A175YDX9_DAUCS</name>
<dbReference type="OrthoDB" id="10264870at2759"/>
<protein>
    <recommendedName>
        <fullName evidence="4">Transcriptional coactivator Hfi1/Transcriptional adapter 1</fullName>
    </recommendedName>
</protein>
<dbReference type="InterPro" id="IPR024738">
    <property type="entry name" value="Hfi1/Tada1"/>
</dbReference>